<gene>
    <name evidence="1" type="ORF">BDP27DRAFT_1183274</name>
</gene>
<comment type="caution">
    <text evidence="1">The sequence shown here is derived from an EMBL/GenBank/DDBJ whole genome shotgun (WGS) entry which is preliminary data.</text>
</comment>
<organism evidence="1 2">
    <name type="scientific">Rhodocollybia butyracea</name>
    <dbReference type="NCBI Taxonomy" id="206335"/>
    <lineage>
        <taxon>Eukaryota</taxon>
        <taxon>Fungi</taxon>
        <taxon>Dikarya</taxon>
        <taxon>Basidiomycota</taxon>
        <taxon>Agaricomycotina</taxon>
        <taxon>Agaricomycetes</taxon>
        <taxon>Agaricomycetidae</taxon>
        <taxon>Agaricales</taxon>
        <taxon>Marasmiineae</taxon>
        <taxon>Omphalotaceae</taxon>
        <taxon>Rhodocollybia</taxon>
    </lineage>
</organism>
<reference evidence="1" key="1">
    <citation type="submission" date="2020-11" db="EMBL/GenBank/DDBJ databases">
        <authorList>
            <consortium name="DOE Joint Genome Institute"/>
            <person name="Ahrendt S."/>
            <person name="Riley R."/>
            <person name="Andreopoulos W."/>
            <person name="Labutti K."/>
            <person name="Pangilinan J."/>
            <person name="Ruiz-Duenas F.J."/>
            <person name="Barrasa J.M."/>
            <person name="Sanchez-Garcia M."/>
            <person name="Camarero S."/>
            <person name="Miyauchi S."/>
            <person name="Serrano A."/>
            <person name="Linde D."/>
            <person name="Babiker R."/>
            <person name="Drula E."/>
            <person name="Ayuso-Fernandez I."/>
            <person name="Pacheco R."/>
            <person name="Padilla G."/>
            <person name="Ferreira P."/>
            <person name="Barriuso J."/>
            <person name="Kellner H."/>
            <person name="Castanera R."/>
            <person name="Alfaro M."/>
            <person name="Ramirez L."/>
            <person name="Pisabarro A.G."/>
            <person name="Kuo A."/>
            <person name="Tritt A."/>
            <person name="Lipzen A."/>
            <person name="He G."/>
            <person name="Yan M."/>
            <person name="Ng V."/>
            <person name="Cullen D."/>
            <person name="Martin F."/>
            <person name="Rosso M.-N."/>
            <person name="Henrissat B."/>
            <person name="Hibbett D."/>
            <person name="Martinez A.T."/>
            <person name="Grigoriev I.V."/>
        </authorList>
    </citation>
    <scope>NUCLEOTIDE SEQUENCE</scope>
    <source>
        <strain evidence="1">AH 40177</strain>
    </source>
</reference>
<dbReference type="AlphaFoldDB" id="A0A9P5PN21"/>
<dbReference type="EMBL" id="JADNRY010000103">
    <property type="protein sequence ID" value="KAF9065502.1"/>
    <property type="molecule type" value="Genomic_DNA"/>
</dbReference>
<accession>A0A9P5PN21</accession>
<feature type="non-terminal residue" evidence="1">
    <location>
        <position position="1"/>
    </location>
</feature>
<keyword evidence="2" id="KW-1185">Reference proteome</keyword>
<protein>
    <submittedName>
        <fullName evidence="1">Uncharacterized protein</fullName>
    </submittedName>
</protein>
<feature type="non-terminal residue" evidence="1">
    <location>
        <position position="110"/>
    </location>
</feature>
<name>A0A9P5PN21_9AGAR</name>
<sequence>NREAFVAPSTSEERLQQFARQPDKFGPMLVNTTIDSDGYTTASEMLESPWNLTLVHKWALLCEEIVNICPDRNRFGSDMQLRDWQKQLTDRFYRILLAVAKAQPLSENET</sequence>
<evidence type="ECO:0000313" key="2">
    <source>
        <dbReference type="Proteomes" id="UP000772434"/>
    </source>
</evidence>
<dbReference type="Proteomes" id="UP000772434">
    <property type="component" value="Unassembled WGS sequence"/>
</dbReference>
<dbReference type="OrthoDB" id="2921007at2759"/>
<proteinExistence type="predicted"/>
<evidence type="ECO:0000313" key="1">
    <source>
        <dbReference type="EMBL" id="KAF9065502.1"/>
    </source>
</evidence>